<dbReference type="Proteomes" id="UP000310121">
    <property type="component" value="Unassembled WGS sequence"/>
</dbReference>
<evidence type="ECO:0000313" key="3">
    <source>
        <dbReference type="Proteomes" id="UP000310121"/>
    </source>
</evidence>
<organism evidence="2 3">
    <name type="scientific">Aureobasidium pullulans</name>
    <name type="common">Black yeast</name>
    <name type="synonym">Pullularia pullulans</name>
    <dbReference type="NCBI Taxonomy" id="5580"/>
    <lineage>
        <taxon>Eukaryota</taxon>
        <taxon>Fungi</taxon>
        <taxon>Dikarya</taxon>
        <taxon>Ascomycota</taxon>
        <taxon>Pezizomycotina</taxon>
        <taxon>Dothideomycetes</taxon>
        <taxon>Dothideomycetidae</taxon>
        <taxon>Dothideales</taxon>
        <taxon>Saccotheciaceae</taxon>
        <taxon>Aureobasidium</taxon>
    </lineage>
</organism>
<dbReference type="EMBL" id="QZBN01000674">
    <property type="protein sequence ID" value="THZ38350.1"/>
    <property type="molecule type" value="Genomic_DNA"/>
</dbReference>
<sequence>MDSAAFDAALLHAVEATEVLSSVCGVEGVMLRTQQRCGNAASISTLLPSMIGARSLATSDAAQWYSQGGTASVGILDTAHLRLDLPLLDLQHDQVIKQSKWPPSTAQDATATLLPVWRSSLSTCTPTSDRSDAPTAPTTRPERTPVTIHHLCLSVKLNRYSDRLRTHTRSAHGCNNLLPGEAPPANFRALVRVEAAGGPFVNLPPRPVAPAANPPPAGPLVALLPAPVVVAAPAPPPAMAPPPVIMAAPPAQQQQQHQQQQPLPPPPFANPLPPPPWLYANWPNWPPHFPQ</sequence>
<feature type="compositionally biased region" description="Pro residues" evidence="1">
    <location>
        <begin position="262"/>
        <end position="275"/>
    </location>
</feature>
<evidence type="ECO:0000313" key="2">
    <source>
        <dbReference type="EMBL" id="THZ38350.1"/>
    </source>
</evidence>
<proteinExistence type="predicted"/>
<dbReference type="AlphaFoldDB" id="A0A4S9UIF8"/>
<gene>
    <name evidence="2" type="ORF">D6C90_06428</name>
</gene>
<feature type="region of interest" description="Disordered" evidence="1">
    <location>
        <begin position="122"/>
        <end position="144"/>
    </location>
</feature>
<name>A0A4S9UIF8_AURPU</name>
<protein>
    <submittedName>
        <fullName evidence="2">Uncharacterized protein</fullName>
    </submittedName>
</protein>
<feature type="region of interest" description="Disordered" evidence="1">
    <location>
        <begin position="241"/>
        <end position="275"/>
    </location>
</feature>
<accession>A0A4S9UIF8</accession>
<evidence type="ECO:0000256" key="1">
    <source>
        <dbReference type="SAM" id="MobiDB-lite"/>
    </source>
</evidence>
<reference evidence="2 3" key="1">
    <citation type="submission" date="2018-10" db="EMBL/GenBank/DDBJ databases">
        <title>Fifty Aureobasidium pullulans genomes reveal a recombining polyextremotolerant generalist.</title>
        <authorList>
            <person name="Gostincar C."/>
            <person name="Turk M."/>
            <person name="Zajc J."/>
            <person name="Gunde-Cimerman N."/>
        </authorList>
    </citation>
    <scope>NUCLEOTIDE SEQUENCE [LARGE SCALE GENOMIC DNA]</scope>
    <source>
        <strain evidence="2 3">EXF-3844</strain>
    </source>
</reference>
<feature type="compositionally biased region" description="Low complexity" evidence="1">
    <location>
        <begin position="245"/>
        <end position="261"/>
    </location>
</feature>
<comment type="caution">
    <text evidence="2">The sequence shown here is derived from an EMBL/GenBank/DDBJ whole genome shotgun (WGS) entry which is preliminary data.</text>
</comment>